<evidence type="ECO:0000256" key="6">
    <source>
        <dbReference type="ARBA" id="ARBA00022833"/>
    </source>
</evidence>
<dbReference type="KEGG" id="apac:S7S_02670"/>
<dbReference type="STRING" id="391936.S7S_02670"/>
<keyword evidence="7" id="KW-0482">Metalloprotease</keyword>
<evidence type="ECO:0000256" key="3">
    <source>
        <dbReference type="ARBA" id="ARBA00022670"/>
    </source>
</evidence>
<evidence type="ECO:0000256" key="5">
    <source>
        <dbReference type="ARBA" id="ARBA00022801"/>
    </source>
</evidence>
<protein>
    <submittedName>
        <fullName evidence="11">M24/M37 family peptidase</fullName>
    </submittedName>
</protein>
<dbReference type="PANTHER" id="PTHR21666:SF288">
    <property type="entry name" value="CELL DIVISION PROTEIN YTFB"/>
    <property type="match status" value="1"/>
</dbReference>
<dbReference type="GO" id="GO:0004222">
    <property type="term" value="F:metalloendopeptidase activity"/>
    <property type="evidence" value="ECO:0007669"/>
    <property type="project" value="TreeGrafter"/>
</dbReference>
<dbReference type="PANTHER" id="PTHR21666">
    <property type="entry name" value="PEPTIDASE-RELATED"/>
    <property type="match status" value="1"/>
</dbReference>
<feature type="region of interest" description="Disordered" evidence="8">
    <location>
        <begin position="35"/>
        <end position="70"/>
    </location>
</feature>
<comment type="subcellular location">
    <subcellularLocation>
        <location evidence="2">Cell envelope</location>
    </subcellularLocation>
</comment>
<dbReference type="GO" id="GO:0030313">
    <property type="term" value="C:cell envelope"/>
    <property type="evidence" value="ECO:0007669"/>
    <property type="project" value="UniProtKB-SubCell"/>
</dbReference>
<dbReference type="GO" id="GO:0046872">
    <property type="term" value="F:metal ion binding"/>
    <property type="evidence" value="ECO:0007669"/>
    <property type="project" value="UniProtKB-KW"/>
</dbReference>
<dbReference type="InterPro" id="IPR050570">
    <property type="entry name" value="Cell_wall_metabolism_enzyme"/>
</dbReference>
<evidence type="ECO:0000256" key="1">
    <source>
        <dbReference type="ARBA" id="ARBA00001947"/>
    </source>
</evidence>
<organism evidence="11 12">
    <name type="scientific">Isoalcanivorax pacificus W11-5</name>
    <dbReference type="NCBI Taxonomy" id="391936"/>
    <lineage>
        <taxon>Bacteria</taxon>
        <taxon>Pseudomonadati</taxon>
        <taxon>Pseudomonadota</taxon>
        <taxon>Gammaproteobacteria</taxon>
        <taxon>Oceanospirillales</taxon>
        <taxon>Alcanivoracaceae</taxon>
        <taxon>Isoalcanivorax</taxon>
    </lineage>
</organism>
<evidence type="ECO:0000313" key="11">
    <source>
        <dbReference type="EMBL" id="AJD46956.1"/>
    </source>
</evidence>
<dbReference type="InterPro" id="IPR018392">
    <property type="entry name" value="LysM"/>
</dbReference>
<keyword evidence="4" id="KW-0479">Metal-binding</keyword>
<feature type="domain" description="LysM" evidence="10">
    <location>
        <begin position="76"/>
        <end position="124"/>
    </location>
</feature>
<dbReference type="Gene3D" id="3.10.450.350">
    <property type="match status" value="2"/>
</dbReference>
<comment type="cofactor">
    <cofactor evidence="1">
        <name>Zn(2+)</name>
        <dbReference type="ChEBI" id="CHEBI:29105"/>
    </cofactor>
</comment>
<keyword evidence="3" id="KW-0645">Protease</keyword>
<dbReference type="HOGENOM" id="CLU_026846_3_2_6"/>
<evidence type="ECO:0000259" key="10">
    <source>
        <dbReference type="PROSITE" id="PS51782"/>
    </source>
</evidence>
<dbReference type="OrthoDB" id="9805070at2"/>
<name>A0A0B4XIV2_9GAMM</name>
<dbReference type="RefSeq" id="WP_008739724.1">
    <property type="nucleotide sequence ID" value="NZ_CP004387.1"/>
</dbReference>
<reference evidence="11 12" key="1">
    <citation type="journal article" date="2012" name="J. Bacteriol.">
        <title>Genome sequence of an alkane-degrading bacterium, Alcanivorax pacificus type strain W11-5, isolated from deep sea sediment.</title>
        <authorList>
            <person name="Lai Q."/>
            <person name="Shao Z."/>
        </authorList>
    </citation>
    <scope>NUCLEOTIDE SEQUENCE [LARGE SCALE GENOMIC DNA]</scope>
    <source>
        <strain evidence="11 12">W11-5</strain>
    </source>
</reference>
<dbReference type="EMBL" id="CP004387">
    <property type="protein sequence ID" value="AJD46956.1"/>
    <property type="molecule type" value="Genomic_DNA"/>
</dbReference>
<evidence type="ECO:0000256" key="4">
    <source>
        <dbReference type="ARBA" id="ARBA00022723"/>
    </source>
</evidence>
<dbReference type="Pfam" id="PF01551">
    <property type="entry name" value="Peptidase_M23"/>
    <property type="match status" value="1"/>
</dbReference>
<dbReference type="InterPro" id="IPR045834">
    <property type="entry name" value="Csd3_N2"/>
</dbReference>
<evidence type="ECO:0000256" key="2">
    <source>
        <dbReference type="ARBA" id="ARBA00004196"/>
    </source>
</evidence>
<accession>A0A0B4XIV2</accession>
<dbReference type="GO" id="GO:0006508">
    <property type="term" value="P:proteolysis"/>
    <property type="evidence" value="ECO:0007669"/>
    <property type="project" value="UniProtKB-KW"/>
</dbReference>
<evidence type="ECO:0000256" key="7">
    <source>
        <dbReference type="ARBA" id="ARBA00023049"/>
    </source>
</evidence>
<keyword evidence="12" id="KW-1185">Reference proteome</keyword>
<dbReference type="SUPFAM" id="SSF51261">
    <property type="entry name" value="Duplicated hybrid motif"/>
    <property type="match status" value="1"/>
</dbReference>
<evidence type="ECO:0000256" key="9">
    <source>
        <dbReference type="SAM" id="SignalP"/>
    </source>
</evidence>
<dbReference type="Proteomes" id="UP000006764">
    <property type="component" value="Chromosome"/>
</dbReference>
<gene>
    <name evidence="11" type="ORF">S7S_02670</name>
</gene>
<feature type="chain" id="PRO_5002111220" evidence="9">
    <location>
        <begin position="38"/>
        <end position="440"/>
    </location>
</feature>
<dbReference type="PROSITE" id="PS51782">
    <property type="entry name" value="LYSM"/>
    <property type="match status" value="1"/>
</dbReference>
<evidence type="ECO:0000313" key="12">
    <source>
        <dbReference type="Proteomes" id="UP000006764"/>
    </source>
</evidence>
<keyword evidence="9" id="KW-0732">Signal</keyword>
<dbReference type="FunFam" id="2.70.70.10:FF:000002">
    <property type="entry name" value="Murein DD-endopeptidase MepM"/>
    <property type="match status" value="1"/>
</dbReference>
<keyword evidence="6" id="KW-0862">Zinc</keyword>
<keyword evidence="5" id="KW-0378">Hydrolase</keyword>
<dbReference type="InterPro" id="IPR007340">
    <property type="entry name" value="LysM_Opacity-associatedA"/>
</dbReference>
<evidence type="ECO:0000256" key="8">
    <source>
        <dbReference type="SAM" id="MobiDB-lite"/>
    </source>
</evidence>
<dbReference type="CDD" id="cd12797">
    <property type="entry name" value="M23_peptidase"/>
    <property type="match status" value="1"/>
</dbReference>
<feature type="signal peptide" evidence="9">
    <location>
        <begin position="1"/>
        <end position="37"/>
    </location>
</feature>
<dbReference type="Pfam" id="PF19425">
    <property type="entry name" value="Csd3_N2"/>
    <property type="match status" value="1"/>
</dbReference>
<dbReference type="InterPro" id="IPR011055">
    <property type="entry name" value="Dup_hybrid_motif"/>
</dbReference>
<dbReference type="Gene3D" id="2.70.70.10">
    <property type="entry name" value="Glucose Permease (Domain IIA)"/>
    <property type="match status" value="1"/>
</dbReference>
<dbReference type="Pfam" id="PF04225">
    <property type="entry name" value="LysM_OapA"/>
    <property type="match status" value="1"/>
</dbReference>
<proteinExistence type="predicted"/>
<dbReference type="AlphaFoldDB" id="A0A0B4XIV2"/>
<sequence length="440" mass="49046">MTRFVQLARCFPRGHLLACFALIALLGAASLLPESDADTPDVATRPLALPAPEPRVAENASDTSTVPPAPPAREWRELTVSNGDTLSGLLQSQGVSSGDVHRLVTADDRLKALTRIRPGDVLRIALDDQGKLDALEYKVSLIESLQAEHTADGWQVTEQVREYERQMRYAEATITDSLFLSAQRAGMTDNLIMQLVNIYAWDIDFVLDIRQGDSFRVLFEELYLDGEKVGVGNITMAEFRNRDRDLVAFRYETEEGDIDFLDLNGNSLRRAFIRTPVEFARISSRFNPNRRHPILNTLRAHRGVDYAAPTGTPIRASGDGRVEFVGVKGGYGNTVVIKHGQQYSTLYAHMSRFASGMRNGTRVRQGQTIGYVGKSGLATGPHLHYEFLVNGVHRDPLTVQLPKARGVKDAERQQFLVYANRLRNQMALHAEAFTLAQNFH</sequence>
<dbReference type="GO" id="GO:0042834">
    <property type="term" value="F:peptidoglycan binding"/>
    <property type="evidence" value="ECO:0007669"/>
    <property type="project" value="InterPro"/>
</dbReference>
<dbReference type="InterPro" id="IPR016047">
    <property type="entry name" value="M23ase_b-sheet_dom"/>
</dbReference>